<evidence type="ECO:0000313" key="2">
    <source>
        <dbReference type="EMBL" id="KAG7579558.1"/>
    </source>
</evidence>
<keyword evidence="3" id="KW-1185">Reference proteome</keyword>
<accession>A0A8T2AZ67</accession>
<dbReference type="EMBL" id="JAEFBK010000008">
    <property type="protein sequence ID" value="KAG7579558.1"/>
    <property type="molecule type" value="Genomic_DNA"/>
</dbReference>
<evidence type="ECO:0000256" key="1">
    <source>
        <dbReference type="SAM" id="MobiDB-lite"/>
    </source>
</evidence>
<gene>
    <name evidence="2" type="ORF">ISN45_Aa03g036910</name>
</gene>
<evidence type="ECO:0000313" key="3">
    <source>
        <dbReference type="Proteomes" id="UP000694240"/>
    </source>
</evidence>
<protein>
    <submittedName>
        <fullName evidence="2">Uncharacterized protein</fullName>
    </submittedName>
</protein>
<dbReference type="Proteomes" id="UP000694240">
    <property type="component" value="Chromosome 8"/>
</dbReference>
<dbReference type="AlphaFoldDB" id="A0A8T2AZ67"/>
<feature type="region of interest" description="Disordered" evidence="1">
    <location>
        <begin position="1"/>
        <end position="32"/>
    </location>
</feature>
<organism evidence="2 3">
    <name type="scientific">Arabidopsis thaliana x Arabidopsis arenosa</name>
    <dbReference type="NCBI Taxonomy" id="1240361"/>
    <lineage>
        <taxon>Eukaryota</taxon>
        <taxon>Viridiplantae</taxon>
        <taxon>Streptophyta</taxon>
        <taxon>Embryophyta</taxon>
        <taxon>Tracheophyta</taxon>
        <taxon>Spermatophyta</taxon>
        <taxon>Magnoliopsida</taxon>
        <taxon>eudicotyledons</taxon>
        <taxon>Gunneridae</taxon>
        <taxon>Pentapetalae</taxon>
        <taxon>rosids</taxon>
        <taxon>malvids</taxon>
        <taxon>Brassicales</taxon>
        <taxon>Brassicaceae</taxon>
        <taxon>Camelineae</taxon>
        <taxon>Arabidopsis</taxon>
    </lineage>
</organism>
<comment type="caution">
    <text evidence="2">The sequence shown here is derived from an EMBL/GenBank/DDBJ whole genome shotgun (WGS) entry which is preliminary data.</text>
</comment>
<sequence>MYPSSRSRNAEEENLQVVALSASPPVRDSQDRTMKIRRSLSWEEMEERRSKGLCMFCDESETPDHHLRHKNAGILMIDSEDRLSNSIELEEIAVEISSDMGLSNAIGCDLETGDTDSLTENKKMIQEQAKNHSTDSVLEPSLVHRMCLPLKRQVSNPQWELSRRSSIESMDVYDQTKALRYDDLTSTVVRIQLSQSQFDLGIAASSARQVFDSIPLGTHLLQNRRRETFSKTWWFKFKATATTRLLRSESSNQESFELFTENNGCLDHFQSLVLMKEEPESVKVNKVKLETQSCNLKPDLIQTKMMVTKTNLFGTDESGYILEDFTSAILEKNRSELFCGFDFDGLQFGDVFQFWKRVGSREKLTVLNINLERMLHSLQQLRNKRKGLKSWMFKYKQEKVRLWRLNNHVLSLLNLLTLKDRRKVVRPDKKLIHFEVVFDMGERDEMFTLMSLFLLSSLVIQQVMRNTKIKFSKRWWFKYKYVTNGIKRLQIQLRYKCWLEFKEWFKSWGIRESWRKHKKIQLFTLRIREGMEEDMMENDQQQEDSESLMHAPNFVTKSRFSPYMVVLVKPVAYATHFLVGVGMDTRQCRLSLRTYRVWDPGGFIVEDATPWWIHMFCPRG</sequence>
<reference evidence="2 3" key="1">
    <citation type="submission" date="2020-12" db="EMBL/GenBank/DDBJ databases">
        <title>Concerted genomic and epigenomic changes stabilize Arabidopsis allopolyploids.</title>
        <authorList>
            <person name="Chen Z."/>
        </authorList>
    </citation>
    <scope>NUCLEOTIDE SEQUENCE [LARGE SCALE GENOMIC DNA]</scope>
    <source>
        <strain evidence="2">Allo738</strain>
        <tissue evidence="2">Leaf</tissue>
    </source>
</reference>
<name>A0A8T2AZ67_9BRAS</name>
<proteinExistence type="predicted"/>